<dbReference type="Proteomes" id="UP001596414">
    <property type="component" value="Unassembled WGS sequence"/>
</dbReference>
<name>A0ABD5X7M6_9EURY</name>
<accession>A0ABD5X7M6</accession>
<dbReference type="Pfam" id="PF12698">
    <property type="entry name" value="ABC2_membrane_3"/>
    <property type="match status" value="1"/>
</dbReference>
<feature type="transmembrane region" description="Helical" evidence="6">
    <location>
        <begin position="177"/>
        <end position="196"/>
    </location>
</feature>
<gene>
    <name evidence="8" type="ORF">ACFQJ7_13435</name>
</gene>
<dbReference type="PANTHER" id="PTHR30294">
    <property type="entry name" value="MEMBRANE COMPONENT OF ABC TRANSPORTER YHHJ-RELATED"/>
    <property type="match status" value="1"/>
</dbReference>
<sequence>MSDRRFFSHPRWTIAKREINALSREKTIVLAICIQLFIAGFSSFLVVGLTSLYDPQSVDGSNIEVAVSGDVEQELLEASTEVQGVSVQRIATRDDALELFDNGDVDAVISTSSIPAGGASKVQVEAAVPAEDLRTTLIVVTIRELLTELERLERVDRVDYLEQAPVEVPQDVGSSSYFGFTYTILLPLLLFLPAFISGSIVVDSLTEEIEQGTLELLRVSPVSLVDIVDGKAVGMIAIAPIQAGVWMLLLRFNGTSIQNMWLILLFVTAITTLTVVVGTTLGVVTGQRRQAQLLYSLLAVLLFGSTLVLPEHPASTVALLAVDSATIVTLGHVVAFTALAIGLYLLVRQYVSHLDAESL</sequence>
<keyword evidence="4 6" id="KW-1133">Transmembrane helix</keyword>
<evidence type="ECO:0000256" key="4">
    <source>
        <dbReference type="ARBA" id="ARBA00022989"/>
    </source>
</evidence>
<dbReference type="InterPro" id="IPR051449">
    <property type="entry name" value="ABC-2_transporter_component"/>
</dbReference>
<dbReference type="RefSeq" id="WP_267637138.1">
    <property type="nucleotide sequence ID" value="NZ_JAODIY010000009.1"/>
</dbReference>
<proteinExistence type="predicted"/>
<evidence type="ECO:0000256" key="3">
    <source>
        <dbReference type="ARBA" id="ARBA00022692"/>
    </source>
</evidence>
<comment type="caution">
    <text evidence="8">The sequence shown here is derived from an EMBL/GenBank/DDBJ whole genome shotgun (WGS) entry which is preliminary data.</text>
</comment>
<evidence type="ECO:0000256" key="2">
    <source>
        <dbReference type="ARBA" id="ARBA00022475"/>
    </source>
</evidence>
<reference evidence="8 9" key="1">
    <citation type="journal article" date="2014" name="Int. J. Syst. Evol. Microbiol.">
        <title>Complete genome sequence of Corynebacterium casei LMG S-19264T (=DSM 44701T), isolated from a smear-ripened cheese.</title>
        <authorList>
            <consortium name="US DOE Joint Genome Institute (JGI-PGF)"/>
            <person name="Walter F."/>
            <person name="Albersmeier A."/>
            <person name="Kalinowski J."/>
            <person name="Ruckert C."/>
        </authorList>
    </citation>
    <scope>NUCLEOTIDE SEQUENCE [LARGE SCALE GENOMIC DNA]</scope>
    <source>
        <strain evidence="8 9">CGMCC 4.7215</strain>
    </source>
</reference>
<evidence type="ECO:0000313" key="8">
    <source>
        <dbReference type="EMBL" id="MFC7127012.1"/>
    </source>
</evidence>
<evidence type="ECO:0000259" key="7">
    <source>
        <dbReference type="Pfam" id="PF12698"/>
    </source>
</evidence>
<organism evidence="8 9">
    <name type="scientific">Halovenus rubra</name>
    <dbReference type="NCBI Taxonomy" id="869890"/>
    <lineage>
        <taxon>Archaea</taxon>
        <taxon>Methanobacteriati</taxon>
        <taxon>Methanobacteriota</taxon>
        <taxon>Stenosarchaea group</taxon>
        <taxon>Halobacteria</taxon>
        <taxon>Halobacteriales</taxon>
        <taxon>Haloarculaceae</taxon>
        <taxon>Halovenus</taxon>
    </lineage>
</organism>
<evidence type="ECO:0000256" key="6">
    <source>
        <dbReference type="SAM" id="Phobius"/>
    </source>
</evidence>
<feature type="transmembrane region" description="Helical" evidence="6">
    <location>
        <begin position="27"/>
        <end position="53"/>
    </location>
</feature>
<feature type="transmembrane region" description="Helical" evidence="6">
    <location>
        <begin position="232"/>
        <end position="249"/>
    </location>
</feature>
<keyword evidence="3 6" id="KW-0812">Transmembrane</keyword>
<keyword evidence="5 6" id="KW-0472">Membrane</keyword>
<protein>
    <submittedName>
        <fullName evidence="8">ABC transporter permease</fullName>
    </submittedName>
</protein>
<dbReference type="EMBL" id="JBHSZQ010000047">
    <property type="protein sequence ID" value="MFC7127012.1"/>
    <property type="molecule type" value="Genomic_DNA"/>
</dbReference>
<evidence type="ECO:0000256" key="1">
    <source>
        <dbReference type="ARBA" id="ARBA00004651"/>
    </source>
</evidence>
<dbReference type="AlphaFoldDB" id="A0ABD5X7M6"/>
<comment type="subcellular location">
    <subcellularLocation>
        <location evidence="1">Cell membrane</location>
        <topology evidence="1">Multi-pass membrane protein</topology>
    </subcellularLocation>
</comment>
<evidence type="ECO:0000313" key="9">
    <source>
        <dbReference type="Proteomes" id="UP001596414"/>
    </source>
</evidence>
<feature type="domain" description="ABC-2 type transporter transmembrane" evidence="7">
    <location>
        <begin position="33"/>
        <end position="341"/>
    </location>
</feature>
<dbReference type="PANTHER" id="PTHR30294:SF29">
    <property type="entry name" value="MULTIDRUG ABC TRANSPORTER PERMEASE YBHS-RELATED"/>
    <property type="match status" value="1"/>
</dbReference>
<feature type="transmembrane region" description="Helical" evidence="6">
    <location>
        <begin position="261"/>
        <end position="284"/>
    </location>
</feature>
<evidence type="ECO:0000256" key="5">
    <source>
        <dbReference type="ARBA" id="ARBA00023136"/>
    </source>
</evidence>
<keyword evidence="2" id="KW-1003">Cell membrane</keyword>
<feature type="transmembrane region" description="Helical" evidence="6">
    <location>
        <begin position="291"/>
        <end position="309"/>
    </location>
</feature>
<dbReference type="InterPro" id="IPR013525">
    <property type="entry name" value="ABC2_TM"/>
</dbReference>
<dbReference type="GO" id="GO:0005886">
    <property type="term" value="C:plasma membrane"/>
    <property type="evidence" value="ECO:0007669"/>
    <property type="project" value="UniProtKB-SubCell"/>
</dbReference>
<feature type="transmembrane region" description="Helical" evidence="6">
    <location>
        <begin position="329"/>
        <end position="347"/>
    </location>
</feature>